<accession>A0A6B3N577</accession>
<dbReference type="Gene3D" id="3.40.630.30">
    <property type="match status" value="1"/>
</dbReference>
<sequence>MREATEKDFEGICKLIKSQEELFLIYPNGKYPLTVAQVKELSQVRKELTVAVEGKTIIGFANFYDYQRSKHAFIGNVVIAQSCRGRGLGKKIVSYMLKIAYEKYNLPEVRISVFNQNTPALLLYSGLGFTPYEIEERKSPQGNRIALIHMKVTRINHDSEQ</sequence>
<feature type="domain" description="N-acetyltransferase" evidence="1">
    <location>
        <begin position="1"/>
        <end position="155"/>
    </location>
</feature>
<dbReference type="InterPro" id="IPR000182">
    <property type="entry name" value="GNAT_dom"/>
</dbReference>
<organism evidence="2">
    <name type="scientific">Symploca sp. SIO1C4</name>
    <dbReference type="NCBI Taxonomy" id="2607765"/>
    <lineage>
        <taxon>Bacteria</taxon>
        <taxon>Bacillati</taxon>
        <taxon>Cyanobacteriota</taxon>
        <taxon>Cyanophyceae</taxon>
        <taxon>Coleofasciculales</taxon>
        <taxon>Coleofasciculaceae</taxon>
        <taxon>Symploca</taxon>
    </lineage>
</organism>
<evidence type="ECO:0000259" key="1">
    <source>
        <dbReference type="PROSITE" id="PS51186"/>
    </source>
</evidence>
<dbReference type="CDD" id="cd04301">
    <property type="entry name" value="NAT_SF"/>
    <property type="match status" value="1"/>
</dbReference>
<proteinExistence type="predicted"/>
<dbReference type="PANTHER" id="PTHR43415">
    <property type="entry name" value="SPERMIDINE N(1)-ACETYLTRANSFERASE"/>
    <property type="match status" value="1"/>
</dbReference>
<dbReference type="InterPro" id="IPR016181">
    <property type="entry name" value="Acyl_CoA_acyltransferase"/>
</dbReference>
<dbReference type="AlphaFoldDB" id="A0A6B3N577"/>
<dbReference type="GO" id="GO:0016747">
    <property type="term" value="F:acyltransferase activity, transferring groups other than amino-acyl groups"/>
    <property type="evidence" value="ECO:0007669"/>
    <property type="project" value="InterPro"/>
</dbReference>
<dbReference type="PROSITE" id="PS51186">
    <property type="entry name" value="GNAT"/>
    <property type="match status" value="1"/>
</dbReference>
<protein>
    <submittedName>
        <fullName evidence="2">GNAT family N-acetyltransferase</fullName>
    </submittedName>
</protein>
<gene>
    <name evidence="2" type="ORF">F6J89_14765</name>
</gene>
<dbReference type="EMBL" id="JAAHFQ010000271">
    <property type="protein sequence ID" value="NER28856.1"/>
    <property type="molecule type" value="Genomic_DNA"/>
</dbReference>
<reference evidence="2" key="1">
    <citation type="submission" date="2019-11" db="EMBL/GenBank/DDBJ databases">
        <title>Genomic insights into an expanded diversity of filamentous marine cyanobacteria reveals the extraordinary biosynthetic potential of Moorea and Okeania.</title>
        <authorList>
            <person name="Ferreira Leao T."/>
            <person name="Wang M."/>
            <person name="Moss N."/>
            <person name="Da Silva R."/>
            <person name="Sanders J."/>
            <person name="Nurk S."/>
            <person name="Gurevich A."/>
            <person name="Humphrey G."/>
            <person name="Reher R."/>
            <person name="Zhu Q."/>
            <person name="Belda-Ferre P."/>
            <person name="Glukhov E."/>
            <person name="Rex R."/>
            <person name="Dorrestein P.C."/>
            <person name="Knight R."/>
            <person name="Pevzner P."/>
            <person name="Gerwick W.H."/>
            <person name="Gerwick L."/>
        </authorList>
    </citation>
    <scope>NUCLEOTIDE SEQUENCE</scope>
    <source>
        <strain evidence="2">SIO1C4</strain>
    </source>
</reference>
<evidence type="ECO:0000313" key="2">
    <source>
        <dbReference type="EMBL" id="NER28856.1"/>
    </source>
</evidence>
<dbReference type="Pfam" id="PF00583">
    <property type="entry name" value="Acetyltransf_1"/>
    <property type="match status" value="1"/>
</dbReference>
<dbReference type="PANTHER" id="PTHR43415:SF5">
    <property type="entry name" value="ACETYLTRANSFERASE"/>
    <property type="match status" value="1"/>
</dbReference>
<comment type="caution">
    <text evidence="2">The sequence shown here is derived from an EMBL/GenBank/DDBJ whole genome shotgun (WGS) entry which is preliminary data.</text>
</comment>
<dbReference type="SUPFAM" id="SSF55729">
    <property type="entry name" value="Acyl-CoA N-acyltransferases (Nat)"/>
    <property type="match status" value="1"/>
</dbReference>
<keyword evidence="2" id="KW-0808">Transferase</keyword>
<name>A0A6B3N577_9CYAN</name>